<dbReference type="KEGG" id="brh:RBRH_00724"/>
<dbReference type="EMBL" id="FR687361">
    <property type="protein sequence ID" value="CBW77234.1"/>
    <property type="molecule type" value="Genomic_DNA"/>
</dbReference>
<dbReference type="Proteomes" id="UP000007437">
    <property type="component" value="Plasmid pBRH02"/>
</dbReference>
<dbReference type="RefSeq" id="WP_013436640.1">
    <property type="nucleotide sequence ID" value="NC_014723.1"/>
</dbReference>
<dbReference type="OrthoDB" id="580741at2"/>
<evidence type="ECO:0000313" key="2">
    <source>
        <dbReference type="Proteomes" id="UP000007437"/>
    </source>
</evidence>
<reference key="1">
    <citation type="submission" date="2010-09" db="EMBL/GenBank/DDBJ databases">
        <title>Complete genome sequence of Burkholderia rhizoxinica, the endosymbiont of the phytopathogenic fungus Rhizopus microsporus.</title>
        <authorList>
            <person name="Lackner G."/>
            <person name="Moebius N."/>
            <person name="Partida-Martinez L.P."/>
            <person name="Hertweck C."/>
        </authorList>
    </citation>
    <scope>NUCLEOTIDE SEQUENCE</scope>
    <source>
        <strain>HKI 454</strain>
    </source>
</reference>
<dbReference type="HOGENOM" id="CLU_006743_0_0_4"/>
<evidence type="ECO:0000313" key="1">
    <source>
        <dbReference type="EMBL" id="CBW77234.1"/>
    </source>
</evidence>
<protein>
    <submittedName>
        <fullName evidence="1">Uncharacterized protein</fullName>
    </submittedName>
</protein>
<organism evidence="1 2">
    <name type="scientific">Mycetohabitans rhizoxinica (strain DSM 19002 / CIP 109453 / HKI 454)</name>
    <name type="common">Paraburkholderia rhizoxinica</name>
    <dbReference type="NCBI Taxonomy" id="882378"/>
    <lineage>
        <taxon>Bacteria</taxon>
        <taxon>Pseudomonadati</taxon>
        <taxon>Pseudomonadota</taxon>
        <taxon>Betaproteobacteria</taxon>
        <taxon>Burkholderiales</taxon>
        <taxon>Burkholderiaceae</taxon>
        <taxon>Mycetohabitans</taxon>
    </lineage>
</organism>
<sequence>MAFFSKAEDSRLFLSQPGPDDTGTVAAILPNAHDCGAICYDIAQILNDTELSASILFLQQRPPSDAAGQQALVDAILAFNARHDEQRMMIWAPSASSCTSPEFSPPYTALLRDGEAKMYIGHTLVANIGRTLSVTLSHGAKLSALSQEAGLDIDTSRAPITFNQTSGVKPSSDILSAAIPFSGAHCGCLRFTVYLPFSSLASLNMGFAFGAPQVEPTSSQDIVWSPILLAPLAVNSGNRGSVSFTATVDLLDPFNEIKPERTALAFDGTTLAFDGTNRRSSTTVLTSTYVTTSGADTVLLTPVSIPGQGKTARLVFHYPSSIGIDDPIYLHVAPEGDFILSLSSGAASAELMCGLQGTEYLLVNAGDRLRFTSGQPAFAPDFPFGLSSPTAAPPASEAPLTSAWETSYASVWPAGKLAVAVAQPPGLNLFGNDTLIHDHYNTLLGPMDPGQSLAAAPQQCFPLVPYSEVHNGDGKPTFTAAQVATFEAQVLAPRRRQALTADSVGSHLSAAERLAAVPSDDHGTVTFTTPNGFLVTAAGSGSTASWQQILLGILRKTGPDQTDQRLAFNNPSQPLIDAFQSGSLMLVCANGENLGGSAFENELTLSGWKLKANVGVGSQYGSYANIMIIKAMKGPLYDPTGPASANLVGNPAKWTMASEFAAPVTTTPGHNTPSDRDPAQMTNLALWLRDYFAEAEAEAEAHPDTHYYDSFNTIAKDPNWTGLLVLRGDIRGFPKEFNGLLKEVPPDEVPDRNAPYFHHLAIPITPIKNGSAGPVPVEDQASAISGLIHYLDPQVDPTNNPPNPLPKSAGSGAYDFRLLQLKVLFEGGAIKLFSCFAQISFDELLGMTVKGMDNRGKKDNGSNRVNAIVLTGSCQYDENKNPIYSMSSVSDTVFRMGNATQPSIRVSGVQMVHLGDTSSMRSMFVLSGSLHFAVLQGATPSETFDLFSFSEPAKTSRPTGPTGLAFNSLVLNMDSSAQPKFTLDAQAIRFDLDASKVREGSLADQLALQLTDFVIGASGTLQDAGYLPIVANMIRPGDLGDKWNGLVFRLNLGTLGQLGNGVGFNGSLLLAWSLQDGPAAVQVGLSLSGAATGGAKLITLQNILKLSIGRIRLSYDTIHSSYLLLLDEIALQFLGLKIPPNGATSFYLFGNHDPAGVGWYARYAQELPTLTTPQPTER</sequence>
<geneLocation type="plasmid" evidence="1 2">
    <name>pBRH02</name>
</geneLocation>
<dbReference type="AlphaFoldDB" id="E5AVT2"/>
<keyword evidence="1" id="KW-0614">Plasmid</keyword>
<accession>E5AVT2</accession>
<gene>
    <name evidence="1" type="ordered locus">RBRH_00724</name>
</gene>
<name>E5AVT2_MYCRK</name>
<reference evidence="1 2" key="2">
    <citation type="journal article" date="2011" name="J. Bacteriol.">
        <title>Complete genome sequence of Burkholderia rhizoxinica, an endosymbiont of Rhizopus microsporus.</title>
        <authorList>
            <person name="Lackner G."/>
            <person name="Moebius N."/>
            <person name="Partida-Martinez L."/>
            <person name="Hertweck C."/>
        </authorList>
    </citation>
    <scope>NUCLEOTIDE SEQUENCE [LARGE SCALE GENOMIC DNA]</scope>
    <source>
        <strain evidence="2">DSM 19002 / CIP 109453 / HKI 454</strain>
        <plasmid evidence="1 2">pBRH02</plasmid>
    </source>
</reference>
<proteinExistence type="predicted"/>